<dbReference type="AlphaFoldDB" id="A0A455VQR3"/>
<dbReference type="Proteomes" id="UP000324392">
    <property type="component" value="Plasmid pSsyis1"/>
</dbReference>
<accession>A0A455VQR3</accession>
<dbReference type="EMBL" id="AP019532">
    <property type="protein sequence ID" value="BBI93016.1"/>
    <property type="molecule type" value="Genomic_DNA"/>
</dbReference>
<name>A0A455VQR3_9GAMM</name>
<proteinExistence type="predicted"/>
<keyword evidence="1" id="KW-0614">Plasmid</keyword>
<dbReference type="RefSeq" id="WP_232051346.1">
    <property type="nucleotide sequence ID" value="NZ_AP019532.1"/>
</dbReference>
<organism evidence="1 2">
    <name type="scientific">Serratia symbiotica</name>
    <dbReference type="NCBI Taxonomy" id="138074"/>
    <lineage>
        <taxon>Bacteria</taxon>
        <taxon>Pseudomonadati</taxon>
        <taxon>Pseudomonadota</taxon>
        <taxon>Gammaproteobacteria</taxon>
        <taxon>Enterobacterales</taxon>
        <taxon>Yersiniaceae</taxon>
        <taxon>Serratia</taxon>
    </lineage>
</organism>
<protein>
    <submittedName>
        <fullName evidence="1">Uncharacterized protein</fullName>
    </submittedName>
</protein>
<sequence length="188" mass="22409">MNARQRCRERRQMHYREQCKKDDEIRLLRLSILRGYETRSTEEIIDSIWRKIVDQQRDNTDTLADFLYTFKKGLDITNNKEDSSFTNCCLPNTYLYAVKRRGRSPSLSRKKIMFKQLSRPGKNIYVGAVLRDRLDKIVLDIGHYIGRPVTISEFIHYVVERHGDEAKDNLKRILGTEEERTQPDKKRR</sequence>
<gene>
    <name evidence="1" type="ORF">SSYIS1_40130</name>
</gene>
<geneLocation type="plasmid" evidence="2">
    <name>pssyis1 dna</name>
</geneLocation>
<evidence type="ECO:0000313" key="2">
    <source>
        <dbReference type="Proteomes" id="UP000324392"/>
    </source>
</evidence>
<reference evidence="1 2" key="1">
    <citation type="submission" date="2019-03" db="EMBL/GenBank/DDBJ databases">
        <title>The genome sequence of Candidatus Serratia symbiotica strain IS.</title>
        <authorList>
            <person name="Nikoh N."/>
            <person name="Koga R."/>
            <person name="Oshima K."/>
            <person name="Hattori M."/>
            <person name="Fukatsu T."/>
        </authorList>
    </citation>
    <scope>NUCLEOTIDE SEQUENCE [LARGE SCALE GENOMIC DNA]</scope>
    <source>
        <strain evidence="1 2">IS</strain>
        <plasmid evidence="2">pssyis1 dna</plasmid>
    </source>
</reference>
<evidence type="ECO:0000313" key="1">
    <source>
        <dbReference type="EMBL" id="BBI93016.1"/>
    </source>
</evidence>